<name>A0A8A3S9C1_9EURY</name>
<dbReference type="Gene3D" id="3.40.710.10">
    <property type="entry name" value="DD-peptidase/beta-lactamase superfamily"/>
    <property type="match status" value="1"/>
</dbReference>
<dbReference type="PANTHER" id="PTHR46825">
    <property type="entry name" value="D-ALANYL-D-ALANINE-CARBOXYPEPTIDASE/ENDOPEPTIDASE AMPH"/>
    <property type="match status" value="1"/>
</dbReference>
<protein>
    <submittedName>
        <fullName evidence="2">Serine hydrolase</fullName>
    </submittedName>
</protein>
<keyword evidence="3" id="KW-1185">Reference proteome</keyword>
<feature type="domain" description="Beta-lactamase-related" evidence="1">
    <location>
        <begin position="41"/>
        <end position="369"/>
    </location>
</feature>
<accession>A0A8A3S9C1</accession>
<dbReference type="InterPro" id="IPR012338">
    <property type="entry name" value="Beta-lactam/transpept-like"/>
</dbReference>
<dbReference type="KEGG" id="maqe:RJ40_12245"/>
<dbReference type="GeneID" id="76425151"/>
<gene>
    <name evidence="2" type="ORF">RJ40_12245</name>
</gene>
<dbReference type="PROSITE" id="PS51257">
    <property type="entry name" value="PROKAR_LIPOPROTEIN"/>
    <property type="match status" value="1"/>
</dbReference>
<organism evidence="2 3">
    <name type="scientific">Methanofollis aquaemaris</name>
    <dbReference type="NCBI Taxonomy" id="126734"/>
    <lineage>
        <taxon>Archaea</taxon>
        <taxon>Methanobacteriati</taxon>
        <taxon>Methanobacteriota</taxon>
        <taxon>Stenosarchaea group</taxon>
        <taxon>Methanomicrobia</taxon>
        <taxon>Methanomicrobiales</taxon>
        <taxon>Methanomicrobiaceae</taxon>
        <taxon>Methanofollis</taxon>
    </lineage>
</organism>
<dbReference type="AlphaFoldDB" id="A0A8A3S9C1"/>
<reference evidence="2" key="2">
    <citation type="submission" date="2019-02" db="EMBL/GenBank/DDBJ databases">
        <authorList>
            <person name="Chen S.-C."/>
            <person name="Chien H.-H."/>
            <person name="Lai M.-C."/>
        </authorList>
    </citation>
    <scope>NUCLEOTIDE SEQUENCE</scope>
    <source>
        <strain evidence="2">N2F9704</strain>
    </source>
</reference>
<dbReference type="EMBL" id="CP036172">
    <property type="protein sequence ID" value="QSZ68211.1"/>
    <property type="molecule type" value="Genomic_DNA"/>
</dbReference>
<evidence type="ECO:0000313" key="2">
    <source>
        <dbReference type="EMBL" id="QSZ68211.1"/>
    </source>
</evidence>
<dbReference type="RefSeq" id="WP_265581156.1">
    <property type="nucleotide sequence ID" value="NZ_CP036172.1"/>
</dbReference>
<dbReference type="Pfam" id="PF00144">
    <property type="entry name" value="Beta-lactamase"/>
    <property type="match status" value="1"/>
</dbReference>
<evidence type="ECO:0000313" key="3">
    <source>
        <dbReference type="Proteomes" id="UP001042704"/>
    </source>
</evidence>
<evidence type="ECO:0000259" key="1">
    <source>
        <dbReference type="Pfam" id="PF00144"/>
    </source>
</evidence>
<dbReference type="SUPFAM" id="SSF56601">
    <property type="entry name" value="beta-lactamase/transpeptidase-like"/>
    <property type="match status" value="1"/>
</dbReference>
<dbReference type="PANTHER" id="PTHR46825:SF15">
    <property type="entry name" value="BETA-LACTAMASE-RELATED DOMAIN-CONTAINING PROTEIN"/>
    <property type="match status" value="1"/>
</dbReference>
<proteinExistence type="predicted"/>
<dbReference type="Proteomes" id="UP001042704">
    <property type="component" value="Chromosome"/>
</dbReference>
<keyword evidence="2" id="KW-0378">Hydrolase</keyword>
<dbReference type="GO" id="GO:0016787">
    <property type="term" value="F:hydrolase activity"/>
    <property type="evidence" value="ECO:0007669"/>
    <property type="project" value="UniProtKB-KW"/>
</dbReference>
<dbReference type="InterPro" id="IPR001466">
    <property type="entry name" value="Beta-lactam-related"/>
</dbReference>
<sequence>MPKKILLLMILIAAALILAAGCTQTTSENRSAGKLDGFDVFVTRTMTEYEVPGAVVGIVENDSVVYLKGFGVREIGKPGVVGPDTRFQIASVTKYITAQAIGTLVDEGKLDWDTPVVTYMPDFAFKEPYVTGHATLRDLLAHRTGFKEYDGDMLGRLGYSNREMLERMRYLDLPYGFREKYAYSNAGYFIAGEVAAGTDNRSWENLTDARILRPLDMTRSGAHPETLYLDDNHVVAHGGSEGNVTVIPLEEAAFPAGGQVVSTGRDMTQVLRMMLNDGSVDGKQVLSKKTVAEIHTASLVAGRAGPLGDPDGAVCLGCDAYDFLGERVIEKNGALEGVRSIVILVPDRKVGLVVIANKQLTVFPEAVRDEFLERYIGRSGIDLQAREKLNQKGWYSLLMSMEVPADAQPAAIPAAAIAGTYTSDLYGTMILTAGPDADTMTVLLGPAEYPGTLEHQTGDTWYLSWPNPDDAVGYLTFAANPSGTVTGFTSDDYGPFARA</sequence>
<dbReference type="InterPro" id="IPR050491">
    <property type="entry name" value="AmpC-like"/>
</dbReference>
<dbReference type="Gene3D" id="2.40.128.600">
    <property type="match status" value="1"/>
</dbReference>
<reference evidence="2" key="1">
    <citation type="journal article" date="2001" name="Int. J. Syst. Evol. Microbiol.">
        <title>Methanofollis aquaemaris sp. nov., a methanogen isolated from an aquaculture fish pond.</title>
        <authorList>
            <person name="Lai M.C."/>
            <person name="Chen S.C."/>
        </authorList>
    </citation>
    <scope>NUCLEOTIDE SEQUENCE</scope>
    <source>
        <strain evidence="2">N2F9704</strain>
    </source>
</reference>